<dbReference type="HOGENOM" id="CLU_000604_84_3_1"/>
<proteinExistence type="inferred from homology"/>
<evidence type="ECO:0000313" key="11">
    <source>
        <dbReference type="Proteomes" id="UP000016927"/>
    </source>
</evidence>
<feature type="non-terminal residue" evidence="10">
    <location>
        <position position="534"/>
    </location>
</feature>
<feature type="transmembrane region" description="Helical" evidence="8">
    <location>
        <begin position="161"/>
        <end position="180"/>
    </location>
</feature>
<keyword evidence="2 8" id="KW-0812">Transmembrane</keyword>
<dbReference type="GO" id="GO:0140359">
    <property type="term" value="F:ABC-type transporter activity"/>
    <property type="evidence" value="ECO:0007669"/>
    <property type="project" value="InterPro"/>
</dbReference>
<dbReference type="VEuPathDB" id="MicrosporidiaDB:NBO_508g0013"/>
<dbReference type="InterPro" id="IPR027417">
    <property type="entry name" value="P-loop_NTPase"/>
</dbReference>
<dbReference type="AlphaFoldDB" id="R0KPP8"/>
<dbReference type="GO" id="GO:0016887">
    <property type="term" value="F:ATP hydrolysis activity"/>
    <property type="evidence" value="ECO:0007669"/>
    <property type="project" value="InterPro"/>
</dbReference>
<comment type="similarity">
    <text evidence="7">Belongs to the ABC transporter superfamily. ABCB family. Heavy Metal importer (TC 3.A.1.210) subfamily.</text>
</comment>
<dbReference type="InterPro" id="IPR003593">
    <property type="entry name" value="AAA+_ATPase"/>
</dbReference>
<dbReference type="OMA" id="CYRICIC"/>
<dbReference type="EMBL" id="KB909416">
    <property type="protein sequence ID" value="EOB12162.1"/>
    <property type="molecule type" value="Genomic_DNA"/>
</dbReference>
<evidence type="ECO:0000256" key="5">
    <source>
        <dbReference type="ARBA" id="ARBA00022989"/>
    </source>
</evidence>
<feature type="non-terminal residue" evidence="10">
    <location>
        <position position="1"/>
    </location>
</feature>
<dbReference type="STRING" id="578461.R0KPP8"/>
<reference evidence="10 11" key="1">
    <citation type="journal article" date="2013" name="BMC Genomics">
        <title>Comparative genomics of parasitic silkworm microsporidia reveal an association between genome expansion and host adaptation.</title>
        <authorList>
            <person name="Pan G."/>
            <person name="Xu J."/>
            <person name="Li T."/>
            <person name="Xia Q."/>
            <person name="Liu S.L."/>
            <person name="Zhang G."/>
            <person name="Li S."/>
            <person name="Li C."/>
            <person name="Liu H."/>
            <person name="Yang L."/>
            <person name="Liu T."/>
            <person name="Zhang X."/>
            <person name="Wu Z."/>
            <person name="Fan W."/>
            <person name="Dang X."/>
            <person name="Xiang H."/>
            <person name="Tao M."/>
            <person name="Li Y."/>
            <person name="Hu J."/>
            <person name="Li Z."/>
            <person name="Lin L."/>
            <person name="Luo J."/>
            <person name="Geng L."/>
            <person name="Wang L."/>
            <person name="Long M."/>
            <person name="Wan Y."/>
            <person name="He N."/>
            <person name="Zhang Z."/>
            <person name="Lu C."/>
            <person name="Keeling P.J."/>
            <person name="Wang J."/>
            <person name="Xiang Z."/>
            <person name="Zhou Z."/>
        </authorList>
    </citation>
    <scope>NUCLEOTIDE SEQUENCE [LARGE SCALE GENOMIC DNA]</scope>
    <source>
        <strain evidence="11">CQ1 / CVCC 102059</strain>
    </source>
</reference>
<evidence type="ECO:0000259" key="9">
    <source>
        <dbReference type="PROSITE" id="PS50893"/>
    </source>
</evidence>
<evidence type="ECO:0000256" key="1">
    <source>
        <dbReference type="ARBA" id="ARBA00004141"/>
    </source>
</evidence>
<keyword evidence="5 8" id="KW-1133">Transmembrane helix</keyword>
<accession>R0KPP8</accession>
<dbReference type="InterPro" id="IPR036640">
    <property type="entry name" value="ABC1_TM_sf"/>
</dbReference>
<dbReference type="InterPro" id="IPR039421">
    <property type="entry name" value="Type_1_exporter"/>
</dbReference>
<dbReference type="SUPFAM" id="SSF90123">
    <property type="entry name" value="ABC transporter transmembrane region"/>
    <property type="match status" value="1"/>
</dbReference>
<dbReference type="PANTHER" id="PTHR24221:SF654">
    <property type="entry name" value="ATP-BINDING CASSETTE SUB-FAMILY B MEMBER 6"/>
    <property type="match status" value="1"/>
</dbReference>
<keyword evidence="3" id="KW-0547">Nucleotide-binding</keyword>
<feature type="transmembrane region" description="Helical" evidence="8">
    <location>
        <begin position="259"/>
        <end position="280"/>
    </location>
</feature>
<dbReference type="PROSITE" id="PS50893">
    <property type="entry name" value="ABC_TRANSPORTER_2"/>
    <property type="match status" value="1"/>
</dbReference>
<dbReference type="GO" id="GO:0005524">
    <property type="term" value="F:ATP binding"/>
    <property type="evidence" value="ECO:0007669"/>
    <property type="project" value="UniProtKB-KW"/>
</dbReference>
<keyword evidence="11" id="KW-1185">Reference proteome</keyword>
<feature type="domain" description="ABC transporter" evidence="9">
    <location>
        <begin position="324"/>
        <end position="534"/>
    </location>
</feature>
<keyword evidence="6 8" id="KW-0472">Membrane</keyword>
<feature type="transmembrane region" description="Helical" evidence="8">
    <location>
        <begin position="62"/>
        <end position="85"/>
    </location>
</feature>
<dbReference type="OrthoDB" id="6500128at2759"/>
<evidence type="ECO:0000256" key="6">
    <source>
        <dbReference type="ARBA" id="ARBA00023136"/>
    </source>
</evidence>
<evidence type="ECO:0000256" key="4">
    <source>
        <dbReference type="ARBA" id="ARBA00022840"/>
    </source>
</evidence>
<evidence type="ECO:0000256" key="8">
    <source>
        <dbReference type="SAM" id="Phobius"/>
    </source>
</evidence>
<protein>
    <submittedName>
        <fullName evidence="10">ATP-binding cassette sub-family B member 7, mitochondrial</fullName>
    </submittedName>
</protein>
<dbReference type="GO" id="GO:0016020">
    <property type="term" value="C:membrane"/>
    <property type="evidence" value="ECO:0007669"/>
    <property type="project" value="UniProtKB-SubCell"/>
</dbReference>
<evidence type="ECO:0000256" key="3">
    <source>
        <dbReference type="ARBA" id="ARBA00022741"/>
    </source>
</evidence>
<gene>
    <name evidence="10" type="primary">ABCB7</name>
    <name evidence="10" type="ORF">NBO_508g0013</name>
</gene>
<dbReference type="Gene3D" id="3.40.50.300">
    <property type="entry name" value="P-loop containing nucleotide triphosphate hydrolases"/>
    <property type="match status" value="1"/>
</dbReference>
<sequence length="534" mass="61528">LILNFINAYPMFRVLLILSPLFFTLIVIGEIKVIFAFAEIIKGVDSEKISDEERSFLIKQSLYYLAYNTSYYFALQLISSAFIYYNMKLYRTVINYYLIKTMNIDKHTYNRMSSGEIKDIIERKAVNIFKIMESVFEKGMYQGTFVIYALYKILSEYGNGMLIYTICTLIVFTIFTSFLIKKRNMIKIKYNAAHAKVSADRYNILTNYDIIKSYNREVEDVNSMDNNLNEMTSCGNISNFLSACSAYASRVSMIMPTGILYFIIMKYNIVSSISTAAQFMTYNTLFCYLRCKLHNFRTELVRLGQYSVDLYSDDYDKMPNDIDNTLLNLLVRANQKVLFSDANFSIKRGEKVALVGKNGTGKSTFLDVLLRFKQYEGYIFVDGKNMNDIYKFDQRSKISYVSQNPGIISGTVLDNLRYHDSTISRNMIEEICSKYGYHELFVNLPDGYDTDVGENGRFLSGGQKQKLSLMRGLIKDGDIFIMDEPTASLDPHSESQVISHIFESMKSKTVITIIHKHSLLSRFDKILGIYNGKI</sequence>
<dbReference type="InterPro" id="IPR003439">
    <property type="entry name" value="ABC_transporter-like_ATP-bd"/>
</dbReference>
<dbReference type="SUPFAM" id="SSF52540">
    <property type="entry name" value="P-loop containing nucleoside triphosphate hydrolases"/>
    <property type="match status" value="1"/>
</dbReference>
<comment type="subcellular location">
    <subcellularLocation>
        <location evidence="1">Membrane</location>
        <topology evidence="1">Multi-pass membrane protein</topology>
    </subcellularLocation>
</comment>
<organism evidence="10 11">
    <name type="scientific">Nosema bombycis (strain CQ1 / CVCC 102059)</name>
    <name type="common">Microsporidian parasite</name>
    <name type="synonym">Pebrine of silkworm</name>
    <dbReference type="NCBI Taxonomy" id="578461"/>
    <lineage>
        <taxon>Eukaryota</taxon>
        <taxon>Fungi</taxon>
        <taxon>Fungi incertae sedis</taxon>
        <taxon>Microsporidia</taxon>
        <taxon>Nosematidae</taxon>
        <taxon>Nosema</taxon>
    </lineage>
</organism>
<dbReference type="Proteomes" id="UP000016927">
    <property type="component" value="Unassembled WGS sequence"/>
</dbReference>
<name>R0KPP8_NOSB1</name>
<evidence type="ECO:0000256" key="7">
    <source>
        <dbReference type="ARBA" id="ARBA00024363"/>
    </source>
</evidence>
<feature type="transmembrane region" description="Helical" evidence="8">
    <location>
        <begin position="12"/>
        <end position="41"/>
    </location>
</feature>
<dbReference type="Pfam" id="PF00005">
    <property type="entry name" value="ABC_tran"/>
    <property type="match status" value="1"/>
</dbReference>
<dbReference type="Pfam" id="PF00664">
    <property type="entry name" value="ABC_membrane"/>
    <property type="match status" value="1"/>
</dbReference>
<keyword evidence="4 10" id="KW-0067">ATP-binding</keyword>
<dbReference type="PANTHER" id="PTHR24221">
    <property type="entry name" value="ATP-BINDING CASSETTE SUB-FAMILY B"/>
    <property type="match status" value="1"/>
</dbReference>
<dbReference type="SMART" id="SM00382">
    <property type="entry name" value="AAA"/>
    <property type="match status" value="1"/>
</dbReference>
<dbReference type="InterPro" id="IPR011527">
    <property type="entry name" value="ABC1_TM_dom"/>
</dbReference>
<dbReference type="Gene3D" id="1.20.1560.10">
    <property type="entry name" value="ABC transporter type 1, transmembrane domain"/>
    <property type="match status" value="1"/>
</dbReference>
<evidence type="ECO:0000313" key="10">
    <source>
        <dbReference type="EMBL" id="EOB12162.1"/>
    </source>
</evidence>
<evidence type="ECO:0000256" key="2">
    <source>
        <dbReference type="ARBA" id="ARBA00022692"/>
    </source>
</evidence>